<dbReference type="EC" id="2.1.1.37" evidence="1"/>
<sequence>MEKLKFIDFCAGIGGGRLGLELNGMECIAHSEVDLNPAKTYEIFFNDSRNLGDLTQLAPKSLPDFDLMIAGFPCQTFSIIGKRDGFLDDRGQIIYYLSNILKVKKVPFFILENVKGLVNHNQGETLKSILEILEGCNYDVYYKVLDSQFYGTPQMRERIYFVGIRKDIHHSDYVFPEPKSNNGNELSNYLIGDGKYKFLINKTFENYINNKYNKDRISLDQIYEKNYQVIDWRQSDLRIYENKIPTLRTGRHGILYVKDNQLYKLSGYEALLLQGFPKEIAQKAIDYKLPDSKILSQAGNAMTVNVIQEIAEKLLISINKGK</sequence>
<evidence type="ECO:0000256" key="5">
    <source>
        <dbReference type="ARBA" id="ARBA00022747"/>
    </source>
</evidence>
<evidence type="ECO:0000256" key="3">
    <source>
        <dbReference type="ARBA" id="ARBA00022679"/>
    </source>
</evidence>
<evidence type="ECO:0000256" key="8">
    <source>
        <dbReference type="RuleBase" id="RU000416"/>
    </source>
</evidence>
<keyword evidence="3 7" id="KW-0808">Transferase</keyword>
<dbReference type="CDD" id="cd00315">
    <property type="entry name" value="Cyt_C5_DNA_methylase"/>
    <property type="match status" value="1"/>
</dbReference>
<name>Q5I6E7_HAEIF</name>
<dbReference type="GO" id="GO:0032259">
    <property type="term" value="P:methylation"/>
    <property type="evidence" value="ECO:0007669"/>
    <property type="project" value="UniProtKB-KW"/>
</dbReference>
<evidence type="ECO:0000256" key="2">
    <source>
        <dbReference type="ARBA" id="ARBA00022603"/>
    </source>
</evidence>
<evidence type="ECO:0000313" key="9">
    <source>
        <dbReference type="EMBL" id="AAW33810.1"/>
    </source>
</evidence>
<dbReference type="PROSITE" id="PS51679">
    <property type="entry name" value="SAM_MT_C5"/>
    <property type="match status" value="1"/>
</dbReference>
<reference evidence="9" key="1">
    <citation type="submission" date="2004-12" db="EMBL/GenBank/DDBJ databases">
        <authorList>
            <person name="Williams J.M."/>
            <person name="Wilson G.G."/>
        </authorList>
    </citation>
    <scope>NUCLEOTIDE SEQUENCE</scope>
    <source>
        <strain evidence="9">P1</strain>
    </source>
</reference>
<dbReference type="NCBIfam" id="TIGR00675">
    <property type="entry name" value="dcm"/>
    <property type="match status" value="1"/>
</dbReference>
<evidence type="ECO:0000256" key="1">
    <source>
        <dbReference type="ARBA" id="ARBA00011975"/>
    </source>
</evidence>
<dbReference type="InterPro" id="IPR001525">
    <property type="entry name" value="C5_MeTfrase"/>
</dbReference>
<dbReference type="InterPro" id="IPR050750">
    <property type="entry name" value="C5-MTase"/>
</dbReference>
<reference evidence="9" key="2">
    <citation type="journal article" date="2005" name="Nucleic Acids Res.">
        <title>Structure of HinP1I endonuclease reveals a striking similarity to the monomeric restriction enzyme MspI.</title>
        <authorList>
            <person name="Yang Z."/>
            <person name="Horton J.R."/>
            <person name="Maunus R."/>
            <person name="Wilson G.G."/>
            <person name="Roberts R.J."/>
            <person name="Cheng X."/>
        </authorList>
    </citation>
    <scope>NUCLEOTIDE SEQUENCE</scope>
    <source>
        <strain evidence="9">P1</strain>
    </source>
</reference>
<dbReference type="REBASE" id="3424">
    <property type="entry name" value="M.HinP1I"/>
</dbReference>
<dbReference type="Pfam" id="PF00145">
    <property type="entry name" value="DNA_methylase"/>
    <property type="match status" value="1"/>
</dbReference>
<organism evidence="9">
    <name type="scientific">Haemophilus influenzae</name>
    <dbReference type="NCBI Taxonomy" id="727"/>
    <lineage>
        <taxon>Bacteria</taxon>
        <taxon>Pseudomonadati</taxon>
        <taxon>Pseudomonadota</taxon>
        <taxon>Gammaproteobacteria</taxon>
        <taxon>Pasteurellales</taxon>
        <taxon>Pasteurellaceae</taxon>
        <taxon>Haemophilus</taxon>
    </lineage>
</organism>
<dbReference type="Gene3D" id="3.90.120.10">
    <property type="entry name" value="DNA Methylase, subunit A, domain 2"/>
    <property type="match status" value="1"/>
</dbReference>
<proteinExistence type="inferred from homology"/>
<dbReference type="EMBL" id="AY849924">
    <property type="protein sequence ID" value="AAW33810.1"/>
    <property type="molecule type" value="Genomic_DNA"/>
</dbReference>
<accession>Q5I6E7</accession>
<dbReference type="PRINTS" id="PR00105">
    <property type="entry name" value="C5METTRFRASE"/>
</dbReference>
<dbReference type="PRO" id="PR:Q5I6E7"/>
<dbReference type="InterPro" id="IPR029063">
    <property type="entry name" value="SAM-dependent_MTases_sf"/>
</dbReference>
<evidence type="ECO:0000256" key="4">
    <source>
        <dbReference type="ARBA" id="ARBA00022691"/>
    </source>
</evidence>
<dbReference type="PANTHER" id="PTHR46098:SF1">
    <property type="entry name" value="TRNA (CYTOSINE(38)-C(5))-METHYLTRANSFERASE"/>
    <property type="match status" value="1"/>
</dbReference>
<evidence type="ECO:0000256" key="6">
    <source>
        <dbReference type="ARBA" id="ARBA00047422"/>
    </source>
</evidence>
<evidence type="ECO:0000256" key="7">
    <source>
        <dbReference type="PROSITE-ProRule" id="PRU01016"/>
    </source>
</evidence>
<dbReference type="SUPFAM" id="SSF53335">
    <property type="entry name" value="S-adenosyl-L-methionine-dependent methyltransferases"/>
    <property type="match status" value="1"/>
</dbReference>
<dbReference type="GO" id="GO:0003886">
    <property type="term" value="F:DNA (cytosine-5-)-methyltransferase activity"/>
    <property type="evidence" value="ECO:0007669"/>
    <property type="project" value="UniProtKB-EC"/>
</dbReference>
<dbReference type="PANTHER" id="PTHR46098">
    <property type="entry name" value="TRNA (CYTOSINE(38)-C(5))-METHYLTRANSFERASE"/>
    <property type="match status" value="1"/>
</dbReference>
<dbReference type="GO" id="GO:0009307">
    <property type="term" value="P:DNA restriction-modification system"/>
    <property type="evidence" value="ECO:0007669"/>
    <property type="project" value="UniProtKB-KW"/>
</dbReference>
<dbReference type="Gene3D" id="3.40.50.150">
    <property type="entry name" value="Vaccinia Virus protein VP39"/>
    <property type="match status" value="1"/>
</dbReference>
<comment type="similarity">
    <text evidence="7 8">Belongs to the class I-like SAM-binding methyltransferase superfamily. C5-methyltransferase family.</text>
</comment>
<keyword evidence="5" id="KW-0680">Restriction system</keyword>
<keyword evidence="4 7" id="KW-0949">S-adenosyl-L-methionine</keyword>
<comment type="catalytic activity">
    <reaction evidence="6">
        <text>a 2'-deoxycytidine in DNA + S-adenosyl-L-methionine = a 5-methyl-2'-deoxycytidine in DNA + S-adenosyl-L-homocysteine + H(+)</text>
        <dbReference type="Rhea" id="RHEA:13681"/>
        <dbReference type="Rhea" id="RHEA-COMP:11369"/>
        <dbReference type="Rhea" id="RHEA-COMP:11370"/>
        <dbReference type="ChEBI" id="CHEBI:15378"/>
        <dbReference type="ChEBI" id="CHEBI:57856"/>
        <dbReference type="ChEBI" id="CHEBI:59789"/>
        <dbReference type="ChEBI" id="CHEBI:85452"/>
        <dbReference type="ChEBI" id="CHEBI:85454"/>
        <dbReference type="EC" id="2.1.1.37"/>
    </reaction>
</comment>
<keyword evidence="2 7" id="KW-0489">Methyltransferase</keyword>
<gene>
    <name evidence="9" type="primary">hinP1IM</name>
</gene>
<feature type="active site" evidence="7">
    <location>
        <position position="74"/>
    </location>
</feature>
<protein>
    <recommendedName>
        <fullName evidence="1">DNA (cytosine-5-)-methyltransferase</fullName>
        <ecNumber evidence="1">2.1.1.37</ecNumber>
    </recommendedName>
</protein>
<dbReference type="AlphaFoldDB" id="Q5I6E7"/>